<comment type="subcellular location">
    <subcellularLocation>
        <location evidence="1">Cell outer membrane</location>
    </subcellularLocation>
</comment>
<reference evidence="8 9" key="1">
    <citation type="submission" date="2012-05" db="EMBL/GenBank/DDBJ databases">
        <authorList>
            <person name="Weinstock G."/>
            <person name="Sodergren E."/>
            <person name="Lobos E.A."/>
            <person name="Fulton L."/>
            <person name="Fulton R."/>
            <person name="Courtney L."/>
            <person name="Fronick C."/>
            <person name="O'Laughlin M."/>
            <person name="Godfrey J."/>
            <person name="Wilson R.M."/>
            <person name="Miner T."/>
            <person name="Farmer C."/>
            <person name="Delehaunty K."/>
            <person name="Cordes M."/>
            <person name="Minx P."/>
            <person name="Tomlinson C."/>
            <person name="Chen J."/>
            <person name="Wollam A."/>
            <person name="Pepin K.H."/>
            <person name="Bhonagiri V."/>
            <person name="Zhang X."/>
            <person name="Suruliraj S."/>
            <person name="Warren W."/>
            <person name="Mitreva M."/>
            <person name="Mardis E.R."/>
            <person name="Wilson R.K."/>
        </authorList>
    </citation>
    <scope>NUCLEOTIDE SEQUENCE [LARGE SCALE GENOMIC DNA]</scope>
    <source>
        <strain evidence="8 9">F0055</strain>
    </source>
</reference>
<gene>
    <name evidence="8" type="ORF">HMPREF9151_00487</name>
</gene>
<evidence type="ECO:0000313" key="9">
    <source>
        <dbReference type="Proteomes" id="UP000010433"/>
    </source>
</evidence>
<dbReference type="STRING" id="1127699.HMPREF9151_00487"/>
<comment type="caution">
    <text evidence="8">The sequence shown here is derived from an EMBL/GenBank/DDBJ whole genome shotgun (WGS) entry which is preliminary data.</text>
</comment>
<evidence type="ECO:0000313" key="8">
    <source>
        <dbReference type="EMBL" id="EKY03142.1"/>
    </source>
</evidence>
<protein>
    <submittedName>
        <fullName evidence="8">SusD family protein</fullName>
    </submittedName>
</protein>
<dbReference type="AlphaFoldDB" id="L1NIW4"/>
<dbReference type="Proteomes" id="UP000010433">
    <property type="component" value="Unassembled WGS sequence"/>
</dbReference>
<dbReference type="Pfam" id="PF07980">
    <property type="entry name" value="SusD_RagB"/>
    <property type="match status" value="1"/>
</dbReference>
<evidence type="ECO:0000256" key="5">
    <source>
        <dbReference type="ARBA" id="ARBA00023237"/>
    </source>
</evidence>
<keyword evidence="4" id="KW-0472">Membrane</keyword>
<dbReference type="PATRIC" id="fig|1127699.3.peg.443"/>
<evidence type="ECO:0000259" key="6">
    <source>
        <dbReference type="Pfam" id="PF07980"/>
    </source>
</evidence>
<evidence type="ECO:0000259" key="7">
    <source>
        <dbReference type="Pfam" id="PF14322"/>
    </source>
</evidence>
<dbReference type="SUPFAM" id="SSF48452">
    <property type="entry name" value="TPR-like"/>
    <property type="match status" value="1"/>
</dbReference>
<sequence length="685" mass="78639">MLTSIFNDKEIIQNMKRNIFKIGLLALTTLMLSSCSDYFDSVPNDVLDLDKVFTNRGLSLQWLTDVYSYIPDDTNMDRLPDNSTQGVWTAACNEGYLPWTQCESNNIILGTLYTSTGYVRQLWTAYYRAIQKANMYMANVDRCAPMSDKEKAWTKAEAKALRAYFYFNLIRLYGPVPIVGDRIYTVDSPLGDMMLPRNTVDSCFNYVITELKAAINSGNLISQFQNSGAFDTQFAGNLTQEAAEGILAEVYLYRASKLFNGDPYYKGLKNTDGTLLFPQSEDMQKWEDARDAAKRIIDSNKFHLVYRDASGKRVTDVKQSDPYNSCFYACLGSPENEEQIFFRTRPDNRIYYEMCPKHSGITDAQVGGGALSVPLQTVDMFFTKNGISIEKDTTYFTYDTDNPTTANIRKMLNTATYKDKYSGYTYFTPASNYRVMQQFYDREPRFYVAFTFQNRRWDFDGSKTYYTDMSQNGNSGPAKNGHDHPIFGVIARKLFVAPNMRSSIPYSIRLRLGEVYLNYAEACNELGDMTTALEYVNLIRSRAGIPEYKVNPSQTDKGARGDDRVELESYTKEFVRKVIYRERLIELAFESKHYFDVRRWDVADMAQGDGWIYPSYHQGGEGGDMIGFNVDNAGSTAEQTNQLNFYKRLKVQHRIYTKRMSFFPIPQLDINRNRQLVQTTGWTVD</sequence>
<name>L1NIW4_9BACT</name>
<proteinExistence type="inferred from homology"/>
<dbReference type="EMBL" id="AMEP01000041">
    <property type="protein sequence ID" value="EKY03142.1"/>
    <property type="molecule type" value="Genomic_DNA"/>
</dbReference>
<accession>L1NIW4</accession>
<evidence type="ECO:0000256" key="2">
    <source>
        <dbReference type="ARBA" id="ARBA00006275"/>
    </source>
</evidence>
<dbReference type="GO" id="GO:0009279">
    <property type="term" value="C:cell outer membrane"/>
    <property type="evidence" value="ECO:0007669"/>
    <property type="project" value="UniProtKB-SubCell"/>
</dbReference>
<comment type="similarity">
    <text evidence="2">Belongs to the SusD family.</text>
</comment>
<evidence type="ECO:0000256" key="1">
    <source>
        <dbReference type="ARBA" id="ARBA00004442"/>
    </source>
</evidence>
<dbReference type="HOGENOM" id="CLU_015553_0_3_10"/>
<feature type="domain" description="RagB/SusD" evidence="6">
    <location>
        <begin position="350"/>
        <end position="682"/>
    </location>
</feature>
<keyword evidence="5" id="KW-0998">Cell outer membrane</keyword>
<feature type="domain" description="SusD-like N-terminal" evidence="7">
    <location>
        <begin position="111"/>
        <end position="252"/>
    </location>
</feature>
<dbReference type="Gene3D" id="1.25.40.390">
    <property type="match status" value="1"/>
</dbReference>
<evidence type="ECO:0000256" key="3">
    <source>
        <dbReference type="ARBA" id="ARBA00022729"/>
    </source>
</evidence>
<dbReference type="InterPro" id="IPR011990">
    <property type="entry name" value="TPR-like_helical_dom_sf"/>
</dbReference>
<keyword evidence="3" id="KW-0732">Signal</keyword>
<dbReference type="InterPro" id="IPR012944">
    <property type="entry name" value="SusD_RagB_dom"/>
</dbReference>
<evidence type="ECO:0000256" key="4">
    <source>
        <dbReference type="ARBA" id="ARBA00023136"/>
    </source>
</evidence>
<organism evidence="8 9">
    <name type="scientific">Hoylesella saccharolytica F0055</name>
    <dbReference type="NCBI Taxonomy" id="1127699"/>
    <lineage>
        <taxon>Bacteria</taxon>
        <taxon>Pseudomonadati</taxon>
        <taxon>Bacteroidota</taxon>
        <taxon>Bacteroidia</taxon>
        <taxon>Bacteroidales</taxon>
        <taxon>Prevotellaceae</taxon>
        <taxon>Hoylesella</taxon>
    </lineage>
</organism>
<dbReference type="InterPro" id="IPR033985">
    <property type="entry name" value="SusD-like_N"/>
</dbReference>
<dbReference type="Pfam" id="PF14322">
    <property type="entry name" value="SusD-like_3"/>
    <property type="match status" value="1"/>
</dbReference>
<keyword evidence="9" id="KW-1185">Reference proteome</keyword>